<name>A0A6I9VMU3_BACDO</name>
<accession>A0A6I9VMU3</accession>
<reference evidence="4" key="1">
    <citation type="submission" date="2025-08" db="UniProtKB">
        <authorList>
            <consortium name="RefSeq"/>
        </authorList>
    </citation>
    <scope>IDENTIFICATION</scope>
    <source>
        <tissue evidence="4">Adult</tissue>
    </source>
</reference>
<dbReference type="GeneID" id="105232587"/>
<dbReference type="KEGG" id="bdr:105232587"/>
<dbReference type="InParanoid" id="A0A6I9VMU3"/>
<evidence type="ECO:0000313" key="4">
    <source>
        <dbReference type="RefSeq" id="XP_011212615.2"/>
    </source>
</evidence>
<evidence type="ECO:0000256" key="1">
    <source>
        <dbReference type="SAM" id="MobiDB-lite"/>
    </source>
</evidence>
<feature type="region of interest" description="Disordered" evidence="1">
    <location>
        <begin position="76"/>
        <end position="98"/>
    </location>
</feature>
<evidence type="ECO:0000313" key="3">
    <source>
        <dbReference type="Proteomes" id="UP001652620"/>
    </source>
</evidence>
<dbReference type="Proteomes" id="UP001652620">
    <property type="component" value="Unplaced"/>
</dbReference>
<feature type="chain" id="PRO_5047198900" evidence="2">
    <location>
        <begin position="23"/>
        <end position="783"/>
    </location>
</feature>
<feature type="region of interest" description="Disordered" evidence="1">
    <location>
        <begin position="112"/>
        <end position="133"/>
    </location>
</feature>
<evidence type="ECO:0000256" key="2">
    <source>
        <dbReference type="SAM" id="SignalP"/>
    </source>
</evidence>
<gene>
    <name evidence="4" type="primary">LOC105232587</name>
</gene>
<feature type="signal peptide" evidence="2">
    <location>
        <begin position="1"/>
        <end position="22"/>
    </location>
</feature>
<keyword evidence="2" id="KW-0732">Signal</keyword>
<dbReference type="OrthoDB" id="6735462at2759"/>
<dbReference type="AlphaFoldDB" id="A0A6I9VMU3"/>
<sequence length="783" mass="87000">MNFIKISCLIFILMHFYILVTGKCKQTEQVMKKHENKGKQIHRTSQDNETTNHLAQHKPIGKIFLINKSKPKEEKVLDDKASQNAKTKEINKAQSKNEMEANDLSLPIKFSHSNKFRLPSPSQSDRSSEESELGYNGDLYDVFKKRLNQVFRELYNNVNTPAVTQPPPQVEIENDNPKKRSAVSNCLYEEFKRRLDKFNNEFMEPTKAIKRTSGDAVSTDHDDGRSRAPVTENLYDEYKNRLDNLGDELRLDGEKVLKRGEYGSSGLPAVTTPKRETTQKKIDSDKAVERSFYDEYKKKLDELTRELYKKSNERICRTYEELSEYDLTSPTLQRLVAAVVQSEDAKVMPRSFEGSTILLKIDKAIDNMYKEENKRSLGATELGATIFGADSLNFMTGTTSGVGTAAGASYPAVLTKSVDANLGLLSNTAPKNLLATVASKMNMTTLDLAKKLAAMSNPLDYVAKKDPQLGEEMQKFIDLSVTKLNQNPIGKKAPLNEVSVVSGLPLVGLDQSGVPAPLMTQDNPFGGIPALAPSIALASGPATAPSASPSAITPTVAPTQAEDQLPVKAIAKSSTSYQSSDVEAARIAAVLDKVLSKLEYIQSCKAPPPEPIDDSCEPDGMPCDVVGSWNSYQMGLRFDITLTRAADRRLGTAEKNNKLLTVDVGERIPPHAHHIIETSWKFMGSALNQQGGPFYLYSQNRELNTVATFIGYCRVCGGIDTIFGSWTIMGPSKDCEDITTALENRRDIFRRYNMENKRNQHFKDMLFEKSKYSKADCDSPKRG</sequence>
<keyword evidence="3" id="KW-1185">Reference proteome</keyword>
<proteinExistence type="predicted"/>
<organism evidence="3 4">
    <name type="scientific">Bactrocera dorsalis</name>
    <name type="common">Oriental fruit fly</name>
    <name type="synonym">Dacus dorsalis</name>
    <dbReference type="NCBI Taxonomy" id="27457"/>
    <lineage>
        <taxon>Eukaryota</taxon>
        <taxon>Metazoa</taxon>
        <taxon>Ecdysozoa</taxon>
        <taxon>Arthropoda</taxon>
        <taxon>Hexapoda</taxon>
        <taxon>Insecta</taxon>
        <taxon>Pterygota</taxon>
        <taxon>Neoptera</taxon>
        <taxon>Endopterygota</taxon>
        <taxon>Diptera</taxon>
        <taxon>Brachycera</taxon>
        <taxon>Muscomorpha</taxon>
        <taxon>Tephritoidea</taxon>
        <taxon>Tephritidae</taxon>
        <taxon>Bactrocera</taxon>
        <taxon>Bactrocera</taxon>
    </lineage>
</organism>
<protein>
    <submittedName>
        <fullName evidence="4">Uncharacterized protein LOC105232587</fullName>
    </submittedName>
</protein>
<dbReference type="RefSeq" id="XP_011212615.2">
    <property type="nucleotide sequence ID" value="XM_011214313.4"/>
</dbReference>
<feature type="region of interest" description="Disordered" evidence="1">
    <location>
        <begin position="35"/>
        <end position="54"/>
    </location>
</feature>